<feature type="transmembrane region" description="Helical" evidence="2">
    <location>
        <begin position="127"/>
        <end position="144"/>
    </location>
</feature>
<sequence>MEVRMKGIICQWNDEKGFGFITPDGSADRVFFHISATNLQGIRPKVNDSVYYEVDADSSGRKKAIIVHFEHDVSGNDIINNVHNTHHKNACIVIKPIRKNVFDYVAMLVACVCLLAAIYMYFTYGNLVIPTALGIVAMSGFAYANRTKTPESKVFSCAKCKAISMFDNRTIRAWNAGCNKFYCSACHSIWIRRQQGKSLDSHEDDISRGSGCLSVFAFIIFLPICSVIMYSIFV</sequence>
<dbReference type="InterPro" id="IPR012340">
    <property type="entry name" value="NA-bd_OB-fold"/>
</dbReference>
<dbReference type="Pfam" id="PF00313">
    <property type="entry name" value="CSD"/>
    <property type="match status" value="1"/>
</dbReference>
<evidence type="ECO:0000313" key="5">
    <source>
        <dbReference type="Proteomes" id="UP000664658"/>
    </source>
</evidence>
<feature type="transmembrane region" description="Helical" evidence="2">
    <location>
        <begin position="212"/>
        <end position="233"/>
    </location>
</feature>
<dbReference type="AlphaFoldDB" id="A0A8I1WCM6"/>
<dbReference type="SMART" id="SM00357">
    <property type="entry name" value="CSP"/>
    <property type="match status" value="1"/>
</dbReference>
<dbReference type="EMBL" id="JAFNAA010000053">
    <property type="protein sequence ID" value="MBO1109894.1"/>
    <property type="molecule type" value="Genomic_DNA"/>
</dbReference>
<dbReference type="InterPro" id="IPR011129">
    <property type="entry name" value="CSD"/>
</dbReference>
<protein>
    <submittedName>
        <fullName evidence="4">Cold shock domain-containing protein</fullName>
    </submittedName>
</protein>
<keyword evidence="2" id="KW-0472">Membrane</keyword>
<proteinExistence type="predicted"/>
<dbReference type="SUPFAM" id="SSF50249">
    <property type="entry name" value="Nucleic acid-binding proteins"/>
    <property type="match status" value="1"/>
</dbReference>
<dbReference type="GO" id="GO:0003730">
    <property type="term" value="F:mRNA 3'-UTR binding"/>
    <property type="evidence" value="ECO:0007669"/>
    <property type="project" value="TreeGrafter"/>
</dbReference>
<evidence type="ECO:0000256" key="2">
    <source>
        <dbReference type="SAM" id="Phobius"/>
    </source>
</evidence>
<accession>A0A8I1WCM6</accession>
<keyword evidence="2" id="KW-1133">Transmembrane helix</keyword>
<dbReference type="Proteomes" id="UP000664658">
    <property type="component" value="Unassembled WGS sequence"/>
</dbReference>
<evidence type="ECO:0000313" key="4">
    <source>
        <dbReference type="EMBL" id="MBO1109894.1"/>
    </source>
</evidence>
<keyword evidence="1" id="KW-0597">Phosphoprotein</keyword>
<feature type="transmembrane region" description="Helical" evidence="2">
    <location>
        <begin position="101"/>
        <end position="121"/>
    </location>
</feature>
<dbReference type="PANTHER" id="PTHR12962">
    <property type="entry name" value="CALCIUM-REGULATED HEAT STABLE PROTEIN CRHSP-24-RELATED"/>
    <property type="match status" value="1"/>
</dbReference>
<reference evidence="4" key="1">
    <citation type="submission" date="2021-03" db="EMBL/GenBank/DDBJ databases">
        <title>Plesiomonas shigelloides zfcc0051, isolated from zebrafish feces.</title>
        <authorList>
            <person name="Vanderhoek Z."/>
            <person name="Gaulke C."/>
        </authorList>
    </citation>
    <scope>NUCLEOTIDE SEQUENCE</scope>
    <source>
        <strain evidence="4">Zfcc0051</strain>
    </source>
</reference>
<evidence type="ECO:0000259" key="3">
    <source>
        <dbReference type="PROSITE" id="PS51857"/>
    </source>
</evidence>
<dbReference type="GO" id="GO:0043488">
    <property type="term" value="P:regulation of mRNA stability"/>
    <property type="evidence" value="ECO:0007669"/>
    <property type="project" value="TreeGrafter"/>
</dbReference>
<dbReference type="PANTHER" id="PTHR12962:SF1">
    <property type="entry name" value="COLD SHOCK DOMAIN-CONTAINING PROTEIN CG9705"/>
    <property type="match status" value="1"/>
</dbReference>
<dbReference type="GO" id="GO:0005829">
    <property type="term" value="C:cytosol"/>
    <property type="evidence" value="ECO:0007669"/>
    <property type="project" value="UniProtKB-ARBA"/>
</dbReference>
<comment type="caution">
    <text evidence="4">The sequence shown here is derived from an EMBL/GenBank/DDBJ whole genome shotgun (WGS) entry which is preliminary data.</text>
</comment>
<dbReference type="CDD" id="cd04458">
    <property type="entry name" value="CSP_CDS"/>
    <property type="match status" value="1"/>
</dbReference>
<evidence type="ECO:0000256" key="1">
    <source>
        <dbReference type="ARBA" id="ARBA00022553"/>
    </source>
</evidence>
<name>A0A8I1WCM6_PLESH</name>
<dbReference type="InterPro" id="IPR002059">
    <property type="entry name" value="CSP_DNA-bd"/>
</dbReference>
<dbReference type="InterPro" id="IPR052069">
    <property type="entry name" value="Ca-reg_mRNA-binding_domain"/>
</dbReference>
<organism evidence="4 5">
    <name type="scientific">Plesiomonas shigelloides</name>
    <name type="common">Aeromonas shigelloides</name>
    <dbReference type="NCBI Taxonomy" id="703"/>
    <lineage>
        <taxon>Bacteria</taxon>
        <taxon>Pseudomonadati</taxon>
        <taxon>Pseudomonadota</taxon>
        <taxon>Gammaproteobacteria</taxon>
        <taxon>Enterobacterales</taxon>
        <taxon>Enterobacteriaceae</taxon>
        <taxon>Plesiomonas</taxon>
    </lineage>
</organism>
<dbReference type="PROSITE" id="PS51857">
    <property type="entry name" value="CSD_2"/>
    <property type="match status" value="1"/>
</dbReference>
<gene>
    <name evidence="4" type="ORF">J2R62_17135</name>
</gene>
<feature type="domain" description="CSD" evidence="3">
    <location>
        <begin position="4"/>
        <end position="69"/>
    </location>
</feature>
<dbReference type="Gene3D" id="2.40.50.140">
    <property type="entry name" value="Nucleic acid-binding proteins"/>
    <property type="match status" value="1"/>
</dbReference>
<keyword evidence="2" id="KW-0812">Transmembrane</keyword>